<evidence type="ECO:0000256" key="1">
    <source>
        <dbReference type="SAM" id="MobiDB-lite"/>
    </source>
</evidence>
<name>A0A370G6Z8_GLULI</name>
<organism evidence="4 5">
    <name type="scientific">Gluconacetobacter liquefaciens</name>
    <name type="common">Acetobacter liquefaciens</name>
    <dbReference type="NCBI Taxonomy" id="89584"/>
    <lineage>
        <taxon>Bacteria</taxon>
        <taxon>Pseudomonadati</taxon>
        <taxon>Pseudomonadota</taxon>
        <taxon>Alphaproteobacteria</taxon>
        <taxon>Acetobacterales</taxon>
        <taxon>Acetobacteraceae</taxon>
        <taxon>Gluconacetobacter</taxon>
    </lineage>
</organism>
<dbReference type="EMBL" id="QQAW01000002">
    <property type="protein sequence ID" value="RDI39591.1"/>
    <property type="molecule type" value="Genomic_DNA"/>
</dbReference>
<feature type="region of interest" description="Disordered" evidence="1">
    <location>
        <begin position="918"/>
        <end position="943"/>
    </location>
</feature>
<dbReference type="Pfam" id="PF00535">
    <property type="entry name" value="Glycos_transf_2"/>
    <property type="match status" value="1"/>
</dbReference>
<protein>
    <submittedName>
        <fullName evidence="3 4">Glycosyltransferase</fullName>
    </submittedName>
</protein>
<keyword evidence="5" id="KW-1185">Reference proteome</keyword>
<dbReference type="InterPro" id="IPR029044">
    <property type="entry name" value="Nucleotide-diphossugar_trans"/>
</dbReference>
<dbReference type="SUPFAM" id="SSF53756">
    <property type="entry name" value="UDP-Glycosyltransferase/glycogen phosphorylase"/>
    <property type="match status" value="1"/>
</dbReference>
<evidence type="ECO:0000313" key="3">
    <source>
        <dbReference type="EMBL" id="MBB2185781.1"/>
    </source>
</evidence>
<comment type="caution">
    <text evidence="4">The sequence shown here is derived from an EMBL/GenBank/DDBJ whole genome shotgun (WGS) entry which is preliminary data.</text>
</comment>
<feature type="compositionally biased region" description="Basic and acidic residues" evidence="1">
    <location>
        <begin position="922"/>
        <end position="933"/>
    </location>
</feature>
<keyword evidence="4" id="KW-0808">Transferase</keyword>
<evidence type="ECO:0000313" key="4">
    <source>
        <dbReference type="EMBL" id="RDI39591.1"/>
    </source>
</evidence>
<dbReference type="PANTHER" id="PTHR43179:SF7">
    <property type="entry name" value="RHAMNOSYLTRANSFERASE WBBL"/>
    <property type="match status" value="1"/>
</dbReference>
<evidence type="ECO:0000259" key="2">
    <source>
        <dbReference type="Pfam" id="PF00535"/>
    </source>
</evidence>
<dbReference type="Pfam" id="PF13692">
    <property type="entry name" value="Glyco_trans_1_4"/>
    <property type="match status" value="1"/>
</dbReference>
<dbReference type="GO" id="GO:0016740">
    <property type="term" value="F:transferase activity"/>
    <property type="evidence" value="ECO:0007669"/>
    <property type="project" value="UniProtKB-KW"/>
</dbReference>
<dbReference type="EMBL" id="JABEQI010000002">
    <property type="protein sequence ID" value="MBB2185781.1"/>
    <property type="molecule type" value="Genomic_DNA"/>
</dbReference>
<dbReference type="PANTHER" id="PTHR43179">
    <property type="entry name" value="RHAMNOSYLTRANSFERASE WBBL"/>
    <property type="match status" value="1"/>
</dbReference>
<dbReference type="InterPro" id="IPR001173">
    <property type="entry name" value="Glyco_trans_2-like"/>
</dbReference>
<proteinExistence type="predicted"/>
<reference evidence="3 6" key="2">
    <citation type="submission" date="2020-04" db="EMBL/GenBank/DDBJ databases">
        <title>Description of novel Gluconacetobacter.</title>
        <authorList>
            <person name="Sombolestani A."/>
        </authorList>
    </citation>
    <scope>NUCLEOTIDE SEQUENCE [LARGE SCALE GENOMIC DNA]</scope>
    <source>
        <strain evidence="3 6">LMG 1382</strain>
    </source>
</reference>
<dbReference type="OrthoDB" id="9783791at2"/>
<dbReference type="CDD" id="cd03801">
    <property type="entry name" value="GT4_PimA-like"/>
    <property type="match status" value="1"/>
</dbReference>
<dbReference type="Proteomes" id="UP000562982">
    <property type="component" value="Unassembled WGS sequence"/>
</dbReference>
<dbReference type="RefSeq" id="WP_114726445.1">
    <property type="nucleotide sequence ID" value="NZ_BJMI01000001.1"/>
</dbReference>
<dbReference type="Gene3D" id="3.40.50.2000">
    <property type="entry name" value="Glycogen Phosphorylase B"/>
    <property type="match status" value="1"/>
</dbReference>
<dbReference type="Proteomes" id="UP000254958">
    <property type="component" value="Unassembled WGS sequence"/>
</dbReference>
<evidence type="ECO:0000313" key="6">
    <source>
        <dbReference type="Proteomes" id="UP000562982"/>
    </source>
</evidence>
<feature type="domain" description="Glycosyltransferase 2-like" evidence="2">
    <location>
        <begin position="643"/>
        <end position="768"/>
    </location>
</feature>
<sequence>MRDGSFFLVIRMQRGHGVSVTAAETARALLRCGHAVTIGCVEPSIDFPDLDVRTISPDAGAVAAAMRAAGADTVVALSAPYFDILPDLPSDFLRLAWEAGDPTPGLFPATEALIREGWALAKRRNVYPRIDGVMTVSEFLISDINWPDAIVVPNGADHAGVYIGKPKRADGPLRVGLLARLGVGEARYKGFDLVEPLQTELRLRNVNAVIEVMGRGTETDAKLLRRHGFKVHLNGTDAERATFLSEIDVFISLSLWEGFDLPIVEAQWFGTPSLALDTGAHPAVTPLLMPDLGGIADLLESYACDAALLASHGQLCRNFVATRFTWDATAERYLLVRERLHAAKPTVVVKKGGSGSGSVFSPSDSLAYRQWSARYQSLTAQDINTIGTVWWGLRKPAKVSILVDVSVGSQRDIACLFSSLLGQIYSHWEVLFFGTPSDARLLAATYSLSDGRIRQATPFTSVALALDEADGELVMCLDNGAALSKPALSLLVAAMVDNGDIAVVYADEDRIDEDGGRSDPVFKTQIDPDLLIACEFVGRGAIFRKDLLRQEAAWHPALTPAALLQATALKAYRDFGAKAFAHLPLILHHIGAAHLPIELHDLKQNAARFIEPCSDVSHIEPNPLVQGTISIRYPLPDPTPHVSIIVPTRDRANLLSNCIEGILYRTDYPSVEVIIVDNGSTSDESLNLLNRLSMEPRVKIISSPGPFNYAKLINGGVMASTGDILVLLNDDIEVIGSDWLTEMVTQAIRPGIGAVGAKLLYPDRRVQHAGIVLGIGWPGGVAGHMYMGASADDPGPQGALSMTRTVSAVTGACLVVRRDLYQQFEGLDEIKLAVDFNDVDFCLRLQEQGFRNIWTPFAILYHKESASRGKTRNYEQEKRFGEEVKYMLARWGTLLDNDPYWNPNLSLVGTDLALANPPRGRRPWEDAQKDSLPRLKNVGRKQK</sequence>
<dbReference type="Gene3D" id="3.90.550.10">
    <property type="entry name" value="Spore Coat Polysaccharide Biosynthesis Protein SpsA, Chain A"/>
    <property type="match status" value="2"/>
</dbReference>
<reference evidence="4 5" key="1">
    <citation type="submission" date="2018-07" db="EMBL/GenBank/DDBJ databases">
        <title>Genomic Encyclopedia of Type Strains, Phase IV (KMG-IV): sequencing the most valuable type-strain genomes for metagenomic binning, comparative biology and taxonomic classification.</title>
        <authorList>
            <person name="Goeker M."/>
        </authorList>
    </citation>
    <scope>NUCLEOTIDE SEQUENCE [LARGE SCALE GENOMIC DNA]</scope>
    <source>
        <strain evidence="4 5">DSM 5603</strain>
    </source>
</reference>
<dbReference type="AlphaFoldDB" id="A0A370G6Z8"/>
<dbReference type="SUPFAM" id="SSF53448">
    <property type="entry name" value="Nucleotide-diphospho-sugar transferases"/>
    <property type="match status" value="2"/>
</dbReference>
<evidence type="ECO:0000313" key="5">
    <source>
        <dbReference type="Proteomes" id="UP000254958"/>
    </source>
</evidence>
<accession>A0A370G6Z8</accession>
<gene>
    <name evidence="4" type="ORF">C7453_102385</name>
    <name evidence="3" type="ORF">HLH32_05190</name>
</gene>
<dbReference type="CDD" id="cd04186">
    <property type="entry name" value="GT_2_like_c"/>
    <property type="match status" value="1"/>
</dbReference>